<feature type="chain" id="PRO_5015541988" evidence="1">
    <location>
        <begin position="25"/>
        <end position="295"/>
    </location>
</feature>
<dbReference type="AlphaFoldDB" id="A0A2T1HLN8"/>
<sequence>MFVMLKANLAAKAVVIAVAPVALAMGGHRLVGEPQPDPVPVVRVEAGEFAYRVAGDFNRAGRPVNAPVRAWRFSAPIEIMKSQVSAAEYDRCVAEGACERRLGRDIGRPDVPAVGVSWQDASAYAAWFSRRTGQTWRLPTDSEWAYVAGSRFKDDAVEGDDGTDAFTKRWLAKYEQESARAGAVDKAPRPIGAFGENERGVADLSGNVWEWTNTCFLRQGLDAAGEPTGARTVNCGVRVVEGEHRAYVTDFIRDAKGGGCAVGVPPANLGFRLVREHAGPVDALVARVKTALRRA</sequence>
<gene>
    <name evidence="3" type="ORF">SLNSH_23540</name>
</gene>
<dbReference type="InterPro" id="IPR042095">
    <property type="entry name" value="SUMF_sf"/>
</dbReference>
<dbReference type="Proteomes" id="UP000239772">
    <property type="component" value="Unassembled WGS sequence"/>
</dbReference>
<dbReference type="PANTHER" id="PTHR23150:SF19">
    <property type="entry name" value="FORMYLGLYCINE-GENERATING ENZYME"/>
    <property type="match status" value="1"/>
</dbReference>
<dbReference type="SUPFAM" id="SSF56436">
    <property type="entry name" value="C-type lectin-like"/>
    <property type="match status" value="1"/>
</dbReference>
<name>A0A2T1HLN8_9HYPH</name>
<dbReference type="Pfam" id="PF03781">
    <property type="entry name" value="FGE-sulfatase"/>
    <property type="match status" value="1"/>
</dbReference>
<dbReference type="InterPro" id="IPR005532">
    <property type="entry name" value="SUMF_dom"/>
</dbReference>
<reference evidence="4" key="1">
    <citation type="submission" date="2018-03" db="EMBL/GenBank/DDBJ databases">
        <authorList>
            <person name="Sun L."/>
            <person name="Liu H."/>
            <person name="Chen W."/>
            <person name="Huang K."/>
            <person name="Liu W."/>
            <person name="Gao X."/>
        </authorList>
    </citation>
    <scope>NUCLEOTIDE SEQUENCE [LARGE SCALE GENOMIC DNA]</scope>
    <source>
        <strain evidence="4">SH9</strain>
    </source>
</reference>
<evidence type="ECO:0000259" key="2">
    <source>
        <dbReference type="Pfam" id="PF03781"/>
    </source>
</evidence>
<dbReference type="InterPro" id="IPR016187">
    <property type="entry name" value="CTDL_fold"/>
</dbReference>
<protein>
    <submittedName>
        <fullName evidence="3">Nitrate reductase</fullName>
    </submittedName>
</protein>
<feature type="domain" description="Sulfatase-modifying factor enzyme-like" evidence="2">
    <location>
        <begin position="41"/>
        <end position="275"/>
    </location>
</feature>
<feature type="signal peptide" evidence="1">
    <location>
        <begin position="1"/>
        <end position="24"/>
    </location>
</feature>
<evidence type="ECO:0000313" key="4">
    <source>
        <dbReference type="Proteomes" id="UP000239772"/>
    </source>
</evidence>
<dbReference type="PANTHER" id="PTHR23150">
    <property type="entry name" value="SULFATASE MODIFYING FACTOR 1, 2"/>
    <property type="match status" value="1"/>
</dbReference>
<comment type="caution">
    <text evidence="3">The sequence shown here is derived from an EMBL/GenBank/DDBJ whole genome shotgun (WGS) entry which is preliminary data.</text>
</comment>
<keyword evidence="1" id="KW-0732">Signal</keyword>
<proteinExistence type="predicted"/>
<dbReference type="InterPro" id="IPR051043">
    <property type="entry name" value="Sulfatase_Mod_Factor_Kinase"/>
</dbReference>
<keyword evidence="4" id="KW-1185">Reference proteome</keyword>
<dbReference type="EMBL" id="PVZS01000050">
    <property type="protein sequence ID" value="PSC02548.1"/>
    <property type="molecule type" value="Genomic_DNA"/>
</dbReference>
<accession>A0A2T1HLN8</accession>
<dbReference type="Gene3D" id="3.90.1580.10">
    <property type="entry name" value="paralog of FGE (formylglycine-generating enzyme)"/>
    <property type="match status" value="1"/>
</dbReference>
<dbReference type="RefSeq" id="WP_106340622.1">
    <property type="nucleotide sequence ID" value="NZ_PVZS01000050.1"/>
</dbReference>
<dbReference type="OrthoDB" id="9768004at2"/>
<evidence type="ECO:0000313" key="3">
    <source>
        <dbReference type="EMBL" id="PSC02548.1"/>
    </source>
</evidence>
<organism evidence="3 4">
    <name type="scientific">Alsobacter soli</name>
    <dbReference type="NCBI Taxonomy" id="2109933"/>
    <lineage>
        <taxon>Bacteria</taxon>
        <taxon>Pseudomonadati</taxon>
        <taxon>Pseudomonadota</taxon>
        <taxon>Alphaproteobacteria</taxon>
        <taxon>Hyphomicrobiales</taxon>
        <taxon>Alsobacteraceae</taxon>
        <taxon>Alsobacter</taxon>
    </lineage>
</organism>
<dbReference type="GO" id="GO:0120147">
    <property type="term" value="F:formylglycine-generating oxidase activity"/>
    <property type="evidence" value="ECO:0007669"/>
    <property type="project" value="TreeGrafter"/>
</dbReference>
<evidence type="ECO:0000256" key="1">
    <source>
        <dbReference type="SAM" id="SignalP"/>
    </source>
</evidence>